<sequence>MVESENGPFRAVPFYELSTDEWVIYQNKQPQYLIDFNLRESSIVKQVKESMDKGFGLKEIIFKYGCYLGLDWTTKHNIKSQKIENSQQTEKVKLEVIESFGDVANEFVVIAVEKIGNIKYSKLE</sequence>
<dbReference type="EMBL" id="JABAIL010000003">
    <property type="protein sequence ID" value="NLR91390.1"/>
    <property type="molecule type" value="Genomic_DNA"/>
</dbReference>
<accession>A0A7X8SJM7</accession>
<dbReference type="AlphaFoldDB" id="A0A7X8SJM7"/>
<comment type="caution">
    <text evidence="1">The sequence shown here is derived from an EMBL/GenBank/DDBJ whole genome shotgun (WGS) entry which is preliminary data.</text>
</comment>
<organism evidence="1 2">
    <name type="scientific">Flammeovirga agarivorans</name>
    <dbReference type="NCBI Taxonomy" id="2726742"/>
    <lineage>
        <taxon>Bacteria</taxon>
        <taxon>Pseudomonadati</taxon>
        <taxon>Bacteroidota</taxon>
        <taxon>Cytophagia</taxon>
        <taxon>Cytophagales</taxon>
        <taxon>Flammeovirgaceae</taxon>
        <taxon>Flammeovirga</taxon>
    </lineage>
</organism>
<reference evidence="1 2" key="1">
    <citation type="submission" date="2020-04" db="EMBL/GenBank/DDBJ databases">
        <title>Flammeovirga sp. SR4, a novel species isolated from seawater.</title>
        <authorList>
            <person name="Wang X."/>
        </authorList>
    </citation>
    <scope>NUCLEOTIDE SEQUENCE [LARGE SCALE GENOMIC DNA]</scope>
    <source>
        <strain evidence="1 2">SR4</strain>
    </source>
</reference>
<name>A0A7X8SJM7_9BACT</name>
<dbReference type="Proteomes" id="UP000585050">
    <property type="component" value="Unassembled WGS sequence"/>
</dbReference>
<gene>
    <name evidence="1" type="ORF">HGP29_09250</name>
</gene>
<evidence type="ECO:0000313" key="2">
    <source>
        <dbReference type="Proteomes" id="UP000585050"/>
    </source>
</evidence>
<keyword evidence="2" id="KW-1185">Reference proteome</keyword>
<evidence type="ECO:0000313" key="1">
    <source>
        <dbReference type="EMBL" id="NLR91390.1"/>
    </source>
</evidence>
<proteinExistence type="predicted"/>
<dbReference type="RefSeq" id="WP_168882114.1">
    <property type="nucleotide sequence ID" value="NZ_JABAIL010000003.1"/>
</dbReference>
<protein>
    <submittedName>
        <fullName evidence="1">Uncharacterized protein</fullName>
    </submittedName>
</protein>